<protein>
    <recommendedName>
        <fullName evidence="5">Beta-lactamase-related domain-containing protein</fullName>
    </recommendedName>
</protein>
<dbReference type="AlphaFoldDB" id="A0A1Y6LGR5"/>
<evidence type="ECO:0000259" key="5">
    <source>
        <dbReference type="Pfam" id="PF00144"/>
    </source>
</evidence>
<feature type="region of interest" description="Disordered" evidence="4">
    <location>
        <begin position="310"/>
        <end position="360"/>
    </location>
</feature>
<dbReference type="InterPro" id="IPR001466">
    <property type="entry name" value="Beta-lactam-related"/>
</dbReference>
<dbReference type="InterPro" id="IPR012338">
    <property type="entry name" value="Beta-lactam/transpept-like"/>
</dbReference>
<feature type="region of interest" description="Disordered" evidence="4">
    <location>
        <begin position="384"/>
        <end position="413"/>
    </location>
</feature>
<dbReference type="Pfam" id="PF00144">
    <property type="entry name" value="Beta-lactamase"/>
    <property type="match status" value="1"/>
</dbReference>
<dbReference type="SUPFAM" id="SSF56601">
    <property type="entry name" value="beta-lactamase/transpeptidase-like"/>
    <property type="match status" value="1"/>
</dbReference>
<feature type="domain" description="Beta-lactamase-related" evidence="5">
    <location>
        <begin position="763"/>
        <end position="1135"/>
    </location>
</feature>
<evidence type="ECO:0000256" key="2">
    <source>
        <dbReference type="ARBA" id="ARBA00022801"/>
    </source>
</evidence>
<evidence type="ECO:0000313" key="7">
    <source>
        <dbReference type="Proteomes" id="UP000215453"/>
    </source>
</evidence>
<keyword evidence="3" id="KW-0175">Coiled coil</keyword>
<keyword evidence="2" id="KW-0378">Hydrolase</keyword>
<dbReference type="Proteomes" id="UP000215453">
    <property type="component" value="Chromosome 3"/>
</dbReference>
<dbReference type="PANTHER" id="PTHR43283">
    <property type="entry name" value="BETA-LACTAMASE-RELATED"/>
    <property type="match status" value="1"/>
</dbReference>
<sequence>MSSPPPPSPPKQVAPRPSAPKKPASSGLFVPKNIIRRAQGTPLRAGALPSRQPSLPLLSESTNPVDINAARPTETGAVPEAELPLSRSPALPPVVPSIPPPHPAPATMASDSGASGYQQPDTVESLKHANEDYYVKLTARDAEIDDLKRDLAFRKDVEKATNKRVANLEAEVAQWHQDRIDLNKRLGEAQRDAIAAKKETDEHIKKNRDLQSVFTTTQSDLDDRSQALHKAQDDLDSATNVVNSLQLQLATFNQQTTGLVEKASYYDNATDFVQEINRIVEPTFAEMGWELNPANIIEHFDNINKQYQQPQMQRNLSGTSLNSDSGEAPKISRPKTGNRKISIADELRSDDEMDIDGADDLPETDAELVAKLHTAHQRIAELESERAQLRTQISQAEATRTDSDSKAPGHAAELSSLREQVIRLNTESQNYRQQIAILEAQTKQDSVKITTLEGQTKQDMAKITSLESEKAGLAEKVASLQSSTSRATKPDTQSKISSENVMLKDEVKKLTEKNEALQNKMTSTEGISAQLKALQKKETDELKQRSDEKETHVVQIKALETQIAALTKQNENSPEPAKPSTAQDAAEIQKLEARIAELEGHGKEHTRQLGMSETAKSTMKMDYEREIELINKSKKTLAAEKETAQKNAAAKIKELQTALAKSTSKTNSTQPAPIIRYVTKRRELDFFHWWYEAPEWLHLLFYALIISLLFANASSWFISHAWMMANDAVLEHIRTMRFFETPPVVHSWVESLSKFSVMAASLEAALAQGVKDGKIPHAIVCATNKDGSFEYHHATGFQNYGVNDEPIQEDAVLMLASQTKLLTSIAALKVVEQSLIGLDEDVCPHLPELAAHKIIQGFDEDDKPKLVERKGPITIRHLLTHTSGTTYVFPGTDAMKYDVQRGRKHPDVSLAPTIAERCDTTLIFEPGTSWMYSPGPDWVGLLIQRLSKLSLDEYMQQHLFKPLGITGITFWPAQREDLKDKIAGLVVRTPEGKLVPNTDPTINTGTTDCFGGHGAYAKMGDYLKVMRSLLANDGKLLTPASVDMLFEPQLGDDSKAAANGFIKAFNAGLPGEFEDDVPVDHGLGGLLFMKDGDGRRKKGTLGWGGYFNPFWIIDREANIAFTMGLQAVPPGDPGCKEMTGVAERAIYKMAGIY</sequence>
<dbReference type="Gene3D" id="3.40.710.10">
    <property type="entry name" value="DD-peptidase/beta-lactamase superfamily"/>
    <property type="match status" value="1"/>
</dbReference>
<evidence type="ECO:0000313" key="6">
    <source>
        <dbReference type="EMBL" id="SMY22829.1"/>
    </source>
</evidence>
<name>A0A1Y6LGR5_ZYMTR</name>
<dbReference type="Gene3D" id="1.10.287.1490">
    <property type="match status" value="1"/>
</dbReference>
<feature type="region of interest" description="Disordered" evidence="4">
    <location>
        <begin position="1"/>
        <end position="120"/>
    </location>
</feature>
<feature type="compositionally biased region" description="Polar residues" evidence="4">
    <location>
        <begin position="389"/>
        <end position="398"/>
    </location>
</feature>
<feature type="compositionally biased region" description="Pro residues" evidence="4">
    <location>
        <begin position="90"/>
        <end position="104"/>
    </location>
</feature>
<evidence type="ECO:0000256" key="1">
    <source>
        <dbReference type="ARBA" id="ARBA00009009"/>
    </source>
</evidence>
<comment type="similarity">
    <text evidence="1">Belongs to the class-A beta-lactamase family.</text>
</comment>
<proteinExistence type="inferred from homology"/>
<dbReference type="InterPro" id="IPR050789">
    <property type="entry name" value="Diverse_Enzym_Activities"/>
</dbReference>
<reference evidence="6 7" key="1">
    <citation type="submission" date="2016-10" db="EMBL/GenBank/DDBJ databases">
        <authorList>
            <person name="Varghese N."/>
        </authorList>
    </citation>
    <scope>NUCLEOTIDE SEQUENCE [LARGE SCALE GENOMIC DNA]</scope>
</reference>
<feature type="compositionally biased region" description="Polar residues" evidence="4">
    <location>
        <begin position="109"/>
        <end position="120"/>
    </location>
</feature>
<feature type="coiled-coil region" evidence="3">
    <location>
        <begin position="158"/>
        <end position="199"/>
    </location>
</feature>
<feature type="compositionally biased region" description="Acidic residues" evidence="4">
    <location>
        <begin position="348"/>
        <end position="360"/>
    </location>
</feature>
<gene>
    <name evidence="6" type="ORF">ZT1A5_G4269</name>
</gene>
<evidence type="ECO:0000256" key="3">
    <source>
        <dbReference type="SAM" id="Coils"/>
    </source>
</evidence>
<evidence type="ECO:0000256" key="4">
    <source>
        <dbReference type="SAM" id="MobiDB-lite"/>
    </source>
</evidence>
<feature type="compositionally biased region" description="Polar residues" evidence="4">
    <location>
        <begin position="310"/>
        <end position="325"/>
    </location>
</feature>
<dbReference type="GO" id="GO:0016787">
    <property type="term" value="F:hydrolase activity"/>
    <property type="evidence" value="ECO:0007669"/>
    <property type="project" value="UniProtKB-KW"/>
</dbReference>
<feature type="compositionally biased region" description="Low complexity" evidence="4">
    <location>
        <begin position="48"/>
        <end position="61"/>
    </location>
</feature>
<feature type="compositionally biased region" description="Pro residues" evidence="4">
    <location>
        <begin position="1"/>
        <end position="20"/>
    </location>
</feature>
<accession>A0A1Y6LGR5</accession>
<dbReference type="SUPFAM" id="SSF57997">
    <property type="entry name" value="Tropomyosin"/>
    <property type="match status" value="1"/>
</dbReference>
<organism evidence="6 7">
    <name type="scientific">Zymoseptoria tritici ST99CH_1A5</name>
    <dbReference type="NCBI Taxonomy" id="1276529"/>
    <lineage>
        <taxon>Eukaryota</taxon>
        <taxon>Fungi</taxon>
        <taxon>Dikarya</taxon>
        <taxon>Ascomycota</taxon>
        <taxon>Pezizomycotina</taxon>
        <taxon>Dothideomycetes</taxon>
        <taxon>Dothideomycetidae</taxon>
        <taxon>Mycosphaerellales</taxon>
        <taxon>Mycosphaerellaceae</taxon>
        <taxon>Zymoseptoria</taxon>
    </lineage>
</organism>
<dbReference type="EMBL" id="LT882678">
    <property type="protein sequence ID" value="SMY22829.1"/>
    <property type="molecule type" value="Genomic_DNA"/>
</dbReference>
<feature type="coiled-coil region" evidence="3">
    <location>
        <begin position="228"/>
        <end position="255"/>
    </location>
</feature>
<dbReference type="PANTHER" id="PTHR43283:SF17">
    <property type="entry name" value="(LOVD), PUTATIVE (AFU_ORTHOLOGUE AFUA_5G00920)-RELATED"/>
    <property type="match status" value="1"/>
</dbReference>